<reference evidence="3" key="1">
    <citation type="journal article" date="2019" name="bioRxiv">
        <title>The Genome of the Zebra Mussel, Dreissena polymorpha: A Resource for Invasive Species Research.</title>
        <authorList>
            <person name="McCartney M.A."/>
            <person name="Auch B."/>
            <person name="Kono T."/>
            <person name="Mallez S."/>
            <person name="Zhang Y."/>
            <person name="Obille A."/>
            <person name="Becker A."/>
            <person name="Abrahante J.E."/>
            <person name="Garbe J."/>
            <person name="Badalamenti J.P."/>
            <person name="Herman A."/>
            <person name="Mangelson H."/>
            <person name="Liachko I."/>
            <person name="Sullivan S."/>
            <person name="Sone E.D."/>
            <person name="Koren S."/>
            <person name="Silverstein K.A.T."/>
            <person name="Beckman K.B."/>
            <person name="Gohl D.M."/>
        </authorList>
    </citation>
    <scope>NUCLEOTIDE SEQUENCE</scope>
    <source>
        <strain evidence="3">Duluth1</strain>
        <tissue evidence="3">Whole animal</tissue>
    </source>
</reference>
<dbReference type="AlphaFoldDB" id="A0A9D3Y858"/>
<sequence length="105" mass="12451">MAEKGSDVLIDFCCNVCEEENLTKEAMFYCQQCNKGLCNDCIGLHNQFYKMHVANGRSEMEKWPVKKKLFEELKFCQQHKDQPIEMYCEDHSKLCCSMCLFHEHR</sequence>
<name>A0A9D3Y858_DREPO</name>
<dbReference type="GO" id="GO:0008270">
    <property type="term" value="F:zinc ion binding"/>
    <property type="evidence" value="ECO:0007669"/>
    <property type="project" value="UniProtKB-KW"/>
</dbReference>
<protein>
    <recommendedName>
        <fullName evidence="2">B box-type domain-containing protein</fullName>
    </recommendedName>
</protein>
<evidence type="ECO:0000256" key="1">
    <source>
        <dbReference type="PROSITE-ProRule" id="PRU00024"/>
    </source>
</evidence>
<proteinExistence type="predicted"/>
<accession>A0A9D3Y858</accession>
<dbReference type="Proteomes" id="UP000828390">
    <property type="component" value="Unassembled WGS sequence"/>
</dbReference>
<comment type="caution">
    <text evidence="3">The sequence shown here is derived from an EMBL/GenBank/DDBJ whole genome shotgun (WGS) entry which is preliminary data.</text>
</comment>
<feature type="domain" description="B box-type" evidence="2">
    <location>
        <begin position="16"/>
        <end position="56"/>
    </location>
</feature>
<evidence type="ECO:0000313" key="3">
    <source>
        <dbReference type="EMBL" id="KAH3694992.1"/>
    </source>
</evidence>
<dbReference type="InterPro" id="IPR000315">
    <property type="entry name" value="Znf_B-box"/>
</dbReference>
<gene>
    <name evidence="3" type="ORF">DPMN_082439</name>
</gene>
<evidence type="ECO:0000313" key="4">
    <source>
        <dbReference type="Proteomes" id="UP000828390"/>
    </source>
</evidence>
<evidence type="ECO:0000259" key="2">
    <source>
        <dbReference type="PROSITE" id="PS50119"/>
    </source>
</evidence>
<dbReference type="InterPro" id="IPR047153">
    <property type="entry name" value="TRIM45/56/19-like"/>
</dbReference>
<organism evidence="3 4">
    <name type="scientific">Dreissena polymorpha</name>
    <name type="common">Zebra mussel</name>
    <name type="synonym">Mytilus polymorpha</name>
    <dbReference type="NCBI Taxonomy" id="45954"/>
    <lineage>
        <taxon>Eukaryota</taxon>
        <taxon>Metazoa</taxon>
        <taxon>Spiralia</taxon>
        <taxon>Lophotrochozoa</taxon>
        <taxon>Mollusca</taxon>
        <taxon>Bivalvia</taxon>
        <taxon>Autobranchia</taxon>
        <taxon>Heteroconchia</taxon>
        <taxon>Euheterodonta</taxon>
        <taxon>Imparidentia</taxon>
        <taxon>Neoheterodontei</taxon>
        <taxon>Myida</taxon>
        <taxon>Dreissenoidea</taxon>
        <taxon>Dreissenidae</taxon>
        <taxon>Dreissena</taxon>
    </lineage>
</organism>
<dbReference type="PANTHER" id="PTHR25462:SF296">
    <property type="entry name" value="MEIOTIC P26, ISOFORM F"/>
    <property type="match status" value="1"/>
</dbReference>
<reference evidence="3" key="2">
    <citation type="submission" date="2020-11" db="EMBL/GenBank/DDBJ databases">
        <authorList>
            <person name="McCartney M.A."/>
            <person name="Auch B."/>
            <person name="Kono T."/>
            <person name="Mallez S."/>
            <person name="Becker A."/>
            <person name="Gohl D.M."/>
            <person name="Silverstein K.A.T."/>
            <person name="Koren S."/>
            <person name="Bechman K.B."/>
            <person name="Herman A."/>
            <person name="Abrahante J.E."/>
            <person name="Garbe J."/>
        </authorList>
    </citation>
    <scope>NUCLEOTIDE SEQUENCE</scope>
    <source>
        <strain evidence="3">Duluth1</strain>
        <tissue evidence="3">Whole animal</tissue>
    </source>
</reference>
<dbReference type="PROSITE" id="PS50119">
    <property type="entry name" value="ZF_BBOX"/>
    <property type="match status" value="2"/>
</dbReference>
<dbReference type="CDD" id="cd19756">
    <property type="entry name" value="Bbox2"/>
    <property type="match status" value="1"/>
</dbReference>
<dbReference type="EMBL" id="JAIWYP010000016">
    <property type="protein sequence ID" value="KAH3694992.1"/>
    <property type="molecule type" value="Genomic_DNA"/>
</dbReference>
<dbReference type="Gene3D" id="3.30.160.60">
    <property type="entry name" value="Classic Zinc Finger"/>
    <property type="match status" value="1"/>
</dbReference>
<keyword evidence="4" id="KW-1185">Reference proteome</keyword>
<feature type="domain" description="B box-type" evidence="2">
    <location>
        <begin position="71"/>
        <end position="105"/>
    </location>
</feature>
<dbReference type="Pfam" id="PF00643">
    <property type="entry name" value="zf-B_box"/>
    <property type="match status" value="1"/>
</dbReference>
<dbReference type="PANTHER" id="PTHR25462">
    <property type="entry name" value="BONUS, ISOFORM C-RELATED"/>
    <property type="match status" value="1"/>
</dbReference>
<keyword evidence="1" id="KW-0863">Zinc-finger</keyword>
<keyword evidence="1" id="KW-0479">Metal-binding</keyword>
<dbReference type="SUPFAM" id="SSF57845">
    <property type="entry name" value="B-box zinc-binding domain"/>
    <property type="match status" value="1"/>
</dbReference>
<keyword evidence="1" id="KW-0862">Zinc</keyword>